<gene>
    <name evidence="1" type="ORF">METZ01_LOCUS489988</name>
</gene>
<accession>A0A383CYJ0</accession>
<reference evidence="1" key="1">
    <citation type="submission" date="2018-05" db="EMBL/GenBank/DDBJ databases">
        <authorList>
            <person name="Lanie J.A."/>
            <person name="Ng W.-L."/>
            <person name="Kazmierczak K.M."/>
            <person name="Andrzejewski T.M."/>
            <person name="Davidsen T.M."/>
            <person name="Wayne K.J."/>
            <person name="Tettelin H."/>
            <person name="Glass J.I."/>
            <person name="Rusch D."/>
            <person name="Podicherti R."/>
            <person name="Tsui H.-C.T."/>
            <person name="Winkler M.E."/>
        </authorList>
    </citation>
    <scope>NUCLEOTIDE SEQUENCE</scope>
</reference>
<feature type="non-terminal residue" evidence="1">
    <location>
        <position position="1"/>
    </location>
</feature>
<evidence type="ECO:0000313" key="1">
    <source>
        <dbReference type="EMBL" id="SVE37134.1"/>
    </source>
</evidence>
<dbReference type="Gene3D" id="3.60.10.10">
    <property type="entry name" value="Endonuclease/exonuclease/phosphatase"/>
    <property type="match status" value="1"/>
</dbReference>
<dbReference type="AlphaFoldDB" id="A0A383CYJ0"/>
<proteinExistence type="predicted"/>
<name>A0A383CYJ0_9ZZZZ</name>
<dbReference type="EMBL" id="UINC01212693">
    <property type="protein sequence ID" value="SVE37134.1"/>
    <property type="molecule type" value="Genomic_DNA"/>
</dbReference>
<organism evidence="1">
    <name type="scientific">marine metagenome</name>
    <dbReference type="NCBI Taxonomy" id="408172"/>
    <lineage>
        <taxon>unclassified sequences</taxon>
        <taxon>metagenomes</taxon>
        <taxon>ecological metagenomes</taxon>
    </lineage>
</organism>
<dbReference type="SUPFAM" id="SSF56219">
    <property type="entry name" value="DNase I-like"/>
    <property type="match status" value="1"/>
</dbReference>
<dbReference type="InterPro" id="IPR036691">
    <property type="entry name" value="Endo/exonu/phosph_ase_sf"/>
</dbReference>
<protein>
    <recommendedName>
        <fullName evidence="2">Endonuclease/exonuclease/phosphatase domain-containing protein</fullName>
    </recommendedName>
</protein>
<sequence length="178" mass="20574">EDIYIINNHFKCCGDGLIQTELLYECDEDENRYLTALNCTENCSGGDCFSTYDEEYRRLLASQFFQQYTNTDMNIIILGDLNDELTDVDSTNVFLDLLEDDSFLFADMSIAEGHSDYWSYPSYPSHIDHILLTAPLGSSFDQPHSSIQVLPVDLDFMNWDQYDFLVSDHRPVLLRLAY</sequence>
<evidence type="ECO:0008006" key="2">
    <source>
        <dbReference type="Google" id="ProtNLM"/>
    </source>
</evidence>